<dbReference type="Gene3D" id="3.40.50.1820">
    <property type="entry name" value="alpha/beta hydrolase"/>
    <property type="match status" value="1"/>
</dbReference>
<comment type="caution">
    <text evidence="2">The sequence shown here is derived from an EMBL/GenBank/DDBJ whole genome shotgun (WGS) entry which is preliminary data.</text>
</comment>
<keyword evidence="3" id="KW-1185">Reference proteome</keyword>
<dbReference type="InterPro" id="IPR051049">
    <property type="entry name" value="Dienelactone_hydrolase-like"/>
</dbReference>
<dbReference type="Proteomes" id="UP001595478">
    <property type="component" value="Unassembled WGS sequence"/>
</dbReference>
<name>A0ABV7FLQ8_9ALTE</name>
<dbReference type="PANTHER" id="PTHR46623:SF10">
    <property type="entry name" value="CARBOXYMETHYLENEBUTENOLIDASE HOMOLOG"/>
    <property type="match status" value="1"/>
</dbReference>
<evidence type="ECO:0000313" key="3">
    <source>
        <dbReference type="Proteomes" id="UP001595478"/>
    </source>
</evidence>
<reference evidence="3" key="1">
    <citation type="journal article" date="2019" name="Int. J. Syst. Evol. Microbiol.">
        <title>The Global Catalogue of Microorganisms (GCM) 10K type strain sequencing project: providing services to taxonomists for standard genome sequencing and annotation.</title>
        <authorList>
            <consortium name="The Broad Institute Genomics Platform"/>
            <consortium name="The Broad Institute Genome Sequencing Center for Infectious Disease"/>
            <person name="Wu L."/>
            <person name="Ma J."/>
        </authorList>
    </citation>
    <scope>NUCLEOTIDE SEQUENCE [LARGE SCALE GENOMIC DNA]</scope>
    <source>
        <strain evidence="3">KCTC 52473</strain>
    </source>
</reference>
<accession>A0ABV7FLQ8</accession>
<sequence length="297" mass="32336">MCDDFTEQDNEKFRQAGGQFNRRDFSKLSVAAVVSLCFGGLANASAVLSTELTESEVDVPMQNGVSDSYFVHPAKGQYPGILLWPDIRGLRPAFKAMARRLAAEGYAVLVVNPFYRDAKAPVVSPGEQFSDPKVRERLIPFYRNLNHQASMSDARDYIAFIDKQSAVDTTRKIGTAGYCMGGPLIMRTAGAVPTRVGAAASFHGGGLVTEESDSPHLLIANSPAHVLHAIAENDDERFPSVKHDLAKAYKAAGVPAEIEVYKGTLHGWCPPDSSVYNEQQAEKAWARMLALFKTALV</sequence>
<dbReference type="RefSeq" id="WP_376918344.1">
    <property type="nucleotide sequence ID" value="NZ_JBHRSW010000004.1"/>
</dbReference>
<gene>
    <name evidence="2" type="ORF">ACFOHL_01050</name>
</gene>
<dbReference type="GO" id="GO:0016787">
    <property type="term" value="F:hydrolase activity"/>
    <property type="evidence" value="ECO:0007669"/>
    <property type="project" value="UniProtKB-KW"/>
</dbReference>
<proteinExistence type="predicted"/>
<dbReference type="EC" id="3.1.-.-" evidence="2"/>
<dbReference type="Pfam" id="PF01738">
    <property type="entry name" value="DLH"/>
    <property type="match status" value="1"/>
</dbReference>
<dbReference type="InterPro" id="IPR002925">
    <property type="entry name" value="Dienelactn_hydro"/>
</dbReference>
<evidence type="ECO:0000313" key="2">
    <source>
        <dbReference type="EMBL" id="MFC3120203.1"/>
    </source>
</evidence>
<keyword evidence="2" id="KW-0378">Hydrolase</keyword>
<feature type="domain" description="Dienelactone hydrolase" evidence="1">
    <location>
        <begin position="68"/>
        <end position="295"/>
    </location>
</feature>
<dbReference type="PANTHER" id="PTHR46623">
    <property type="entry name" value="CARBOXYMETHYLENEBUTENOLIDASE-RELATED"/>
    <property type="match status" value="1"/>
</dbReference>
<organism evidence="2 3">
    <name type="scientific">Agaribacter flavus</name>
    <dbReference type="NCBI Taxonomy" id="1902781"/>
    <lineage>
        <taxon>Bacteria</taxon>
        <taxon>Pseudomonadati</taxon>
        <taxon>Pseudomonadota</taxon>
        <taxon>Gammaproteobacteria</taxon>
        <taxon>Alteromonadales</taxon>
        <taxon>Alteromonadaceae</taxon>
        <taxon>Agaribacter</taxon>
    </lineage>
</organism>
<evidence type="ECO:0000259" key="1">
    <source>
        <dbReference type="Pfam" id="PF01738"/>
    </source>
</evidence>
<dbReference type="EMBL" id="JBHRSW010000004">
    <property type="protein sequence ID" value="MFC3120203.1"/>
    <property type="molecule type" value="Genomic_DNA"/>
</dbReference>
<protein>
    <submittedName>
        <fullName evidence="2">Dienelactone hydrolase family protein</fullName>
        <ecNumber evidence="2">3.1.-.-</ecNumber>
    </submittedName>
</protein>
<dbReference type="SUPFAM" id="SSF53474">
    <property type="entry name" value="alpha/beta-Hydrolases"/>
    <property type="match status" value="1"/>
</dbReference>
<dbReference type="InterPro" id="IPR029058">
    <property type="entry name" value="AB_hydrolase_fold"/>
</dbReference>